<dbReference type="EMBL" id="CP104694">
    <property type="protein sequence ID" value="UXI69063.1"/>
    <property type="molecule type" value="Genomic_DNA"/>
</dbReference>
<sequence>MLDIDSLLRPGHPAVLFTCISGSHAYGTATAASDEDIRGLFVFPMRRYLDLTAPPDQIADARNDRVFYSLRRAMVLLAQGNPNLLELLFMPDDCVRFSSPGMAQLVAHRHLFLTRECAQAHLNYAFSQVKKARGQNKWINNPKPVEAPRKEDFCHLILQDRGNRNASPPARPVRVDASGIDLSRCRVARLEHARDVYRLYRGGSAGVFRGDNLVCESIPVEAETTDYIGLLLYNEGAWRQAMADHHNYWTWRRERNESRWQMQERGEVDYDAKNLKHTLRLLMSGESILTRATPIVRFEGDDLALLRDVRGGRYTYTEILAMAQTIMARCEPLLAASDLPAATDPAQASELLAAITAQWECRQ</sequence>
<protein>
    <submittedName>
        <fullName evidence="1">Nucleotidyltransferase domain-containing protein</fullName>
    </submittedName>
</protein>
<evidence type="ECO:0000313" key="1">
    <source>
        <dbReference type="EMBL" id="UXI69063.1"/>
    </source>
</evidence>
<name>A0ABY6BGA6_9GAMM</name>
<dbReference type="PANTHER" id="PTHR34817">
    <property type="entry name" value="NUCLEOTIDYLTRANSFERASE"/>
    <property type="match status" value="1"/>
</dbReference>
<proteinExistence type="predicted"/>
<reference evidence="1" key="1">
    <citation type="submission" date="2022-09" db="EMBL/GenBank/DDBJ databases">
        <title>Tahibacter sp. nov., isolated from a fresh water.</title>
        <authorList>
            <person name="Baek J.H."/>
            <person name="Lee J.K."/>
            <person name="Kim J.M."/>
            <person name="Jeon C.O."/>
        </authorList>
    </citation>
    <scope>NUCLEOTIDE SEQUENCE</scope>
    <source>
        <strain evidence="1">W38</strain>
    </source>
</reference>
<organism evidence="1 2">
    <name type="scientific">Tahibacter amnicola</name>
    <dbReference type="NCBI Taxonomy" id="2976241"/>
    <lineage>
        <taxon>Bacteria</taxon>
        <taxon>Pseudomonadati</taxon>
        <taxon>Pseudomonadota</taxon>
        <taxon>Gammaproteobacteria</taxon>
        <taxon>Lysobacterales</taxon>
        <taxon>Rhodanobacteraceae</taxon>
        <taxon>Tahibacter</taxon>
    </lineage>
</organism>
<keyword evidence="2" id="KW-1185">Reference proteome</keyword>
<evidence type="ECO:0000313" key="2">
    <source>
        <dbReference type="Proteomes" id="UP001064632"/>
    </source>
</evidence>
<dbReference type="Proteomes" id="UP001064632">
    <property type="component" value="Chromosome"/>
</dbReference>
<dbReference type="RefSeq" id="WP_261696021.1">
    <property type="nucleotide sequence ID" value="NZ_CP104694.1"/>
</dbReference>
<dbReference type="PANTHER" id="PTHR34817:SF1">
    <property type="entry name" value="NUCLEOTIDYLTRANSFERASE"/>
    <property type="match status" value="1"/>
</dbReference>
<dbReference type="InterPro" id="IPR018775">
    <property type="entry name" value="RlaP"/>
</dbReference>
<dbReference type="Pfam" id="PF10127">
    <property type="entry name" value="RlaP"/>
    <property type="match status" value="1"/>
</dbReference>
<accession>A0ABY6BGA6</accession>
<gene>
    <name evidence="1" type="ORF">N4264_05270</name>
</gene>